<proteinExistence type="predicted"/>
<dbReference type="GeneID" id="37023142"/>
<evidence type="ECO:0000313" key="3">
    <source>
        <dbReference type="EMBL" id="PWN31270.1"/>
    </source>
</evidence>
<dbReference type="AlphaFoldDB" id="A0A316V144"/>
<keyword evidence="2" id="KW-0812">Transmembrane</keyword>
<keyword evidence="4" id="KW-1185">Reference proteome</keyword>
<evidence type="ECO:0000256" key="2">
    <source>
        <dbReference type="SAM" id="Phobius"/>
    </source>
</evidence>
<organism evidence="3 4">
    <name type="scientific">Meira miltonrushii</name>
    <dbReference type="NCBI Taxonomy" id="1280837"/>
    <lineage>
        <taxon>Eukaryota</taxon>
        <taxon>Fungi</taxon>
        <taxon>Dikarya</taxon>
        <taxon>Basidiomycota</taxon>
        <taxon>Ustilaginomycotina</taxon>
        <taxon>Exobasidiomycetes</taxon>
        <taxon>Exobasidiales</taxon>
        <taxon>Brachybasidiaceae</taxon>
        <taxon>Meira</taxon>
    </lineage>
</organism>
<gene>
    <name evidence="3" type="ORF">FA14DRAFT_184047</name>
</gene>
<dbReference type="InterPro" id="IPR015943">
    <property type="entry name" value="WD40/YVTN_repeat-like_dom_sf"/>
</dbReference>
<protein>
    <submittedName>
        <fullName evidence="3">Uncharacterized protein</fullName>
    </submittedName>
</protein>
<evidence type="ECO:0000256" key="1">
    <source>
        <dbReference type="SAM" id="MobiDB-lite"/>
    </source>
</evidence>
<dbReference type="RefSeq" id="XP_025351572.1">
    <property type="nucleotide sequence ID" value="XM_025501361.1"/>
</dbReference>
<dbReference type="EMBL" id="KZ819614">
    <property type="protein sequence ID" value="PWN31270.1"/>
    <property type="molecule type" value="Genomic_DNA"/>
</dbReference>
<keyword evidence="2" id="KW-0472">Membrane</keyword>
<dbReference type="InterPro" id="IPR018391">
    <property type="entry name" value="PQQ_b-propeller_rpt"/>
</dbReference>
<dbReference type="SUPFAM" id="SSF50998">
    <property type="entry name" value="Quinoprotein alcohol dehydrogenase-like"/>
    <property type="match status" value="1"/>
</dbReference>
<feature type="region of interest" description="Disordered" evidence="1">
    <location>
        <begin position="286"/>
        <end position="311"/>
    </location>
</feature>
<accession>A0A316V144</accession>
<dbReference type="Proteomes" id="UP000245771">
    <property type="component" value="Unassembled WGS sequence"/>
</dbReference>
<reference evidence="3 4" key="1">
    <citation type="journal article" date="2018" name="Mol. Biol. Evol.">
        <title>Broad Genomic Sampling Reveals a Smut Pathogenic Ancestry of the Fungal Clade Ustilaginomycotina.</title>
        <authorList>
            <person name="Kijpornyongpan T."/>
            <person name="Mondo S.J."/>
            <person name="Barry K."/>
            <person name="Sandor L."/>
            <person name="Lee J."/>
            <person name="Lipzen A."/>
            <person name="Pangilinan J."/>
            <person name="LaButti K."/>
            <person name="Hainaut M."/>
            <person name="Henrissat B."/>
            <person name="Grigoriev I.V."/>
            <person name="Spatafora J.W."/>
            <person name="Aime M.C."/>
        </authorList>
    </citation>
    <scope>NUCLEOTIDE SEQUENCE [LARGE SCALE GENOMIC DNA]</scope>
    <source>
        <strain evidence="3 4">MCA 3882</strain>
    </source>
</reference>
<feature type="non-terminal residue" evidence="3">
    <location>
        <position position="502"/>
    </location>
</feature>
<keyword evidence="2" id="KW-1133">Transmembrane helix</keyword>
<evidence type="ECO:0000313" key="4">
    <source>
        <dbReference type="Proteomes" id="UP000245771"/>
    </source>
</evidence>
<sequence>MASLARDQAFPNGCSSRFWMIFFLFFFVFFEAIQPTSGEFKQDKVYSSNALAFSKRGLSNANRLSGTSSRFQIHSGSTIGDNSAISLNDLILSDLLIVSSIEGGIYGLDRNTGKIIWSLPPRSEANPSTKRSNATQSANTVGFSPLVGTSYGPKQRTFSDLVNDLPLIETEGDQASTGSSQTDGTSGKASLEALQELGLYVVEPGSGQVYVLSTLSSISFEDRIDPYHNKKTSMSKLPLTLPQLVELSPFSFPGDASRVFVGHKSTSLVELDVRSGKIGAVFGGSQSSGGVWCSSKDDDENKDQNCGDESDRSKEWAYMGRTDYTLTIHLRGRPALSQTLHFSTFSPNSADRDIAELWLSRGFSPDKRTMIGMPEESSIMCFDSSQHSMKSTEKNDRTLWISELGATVAGIFDVVYANSPSSSNDYLQPLLLPHPKSTLNDIFSRIGAGSKYSTHGLGRIGDRSSRESVLERSKATYLGVSNGHLFAMGSDQYPLVAFSPRA</sequence>
<feature type="transmembrane region" description="Helical" evidence="2">
    <location>
        <begin position="16"/>
        <end position="33"/>
    </location>
</feature>
<dbReference type="InParanoid" id="A0A316V144"/>
<dbReference type="OrthoDB" id="63989at2759"/>
<dbReference type="Gene3D" id="2.130.10.10">
    <property type="entry name" value="YVTN repeat-like/Quinoprotein amine dehydrogenase"/>
    <property type="match status" value="1"/>
</dbReference>
<feature type="compositionally biased region" description="Basic and acidic residues" evidence="1">
    <location>
        <begin position="302"/>
        <end position="311"/>
    </location>
</feature>
<dbReference type="SMART" id="SM00564">
    <property type="entry name" value="PQQ"/>
    <property type="match status" value="1"/>
</dbReference>
<dbReference type="STRING" id="1280837.A0A316V144"/>
<dbReference type="InterPro" id="IPR011047">
    <property type="entry name" value="Quinoprotein_ADH-like_sf"/>
</dbReference>
<name>A0A316V144_9BASI</name>